<accession>A0A382L0X8</accession>
<keyword evidence="5" id="KW-0408">Iron</keyword>
<dbReference type="InterPro" id="IPR050597">
    <property type="entry name" value="Cytochrome_c_Oxidase_Subunit"/>
</dbReference>
<feature type="domain" description="Cytochrome c" evidence="6">
    <location>
        <begin position="23"/>
        <end position="101"/>
    </location>
</feature>
<dbReference type="Pfam" id="PF00034">
    <property type="entry name" value="Cytochrom_C"/>
    <property type="match status" value="1"/>
</dbReference>
<dbReference type="PANTHER" id="PTHR33751:SF9">
    <property type="entry name" value="CYTOCHROME C4"/>
    <property type="match status" value="1"/>
</dbReference>
<dbReference type="SUPFAM" id="SSF46626">
    <property type="entry name" value="Cytochrome c"/>
    <property type="match status" value="1"/>
</dbReference>
<sequence length="107" mass="11953">MRILWIGLMMIGAGLGVHSKSLQAVDQNGMLLALSCTSCHGTHGLSPGAMPTLYGKSMEYLEQSMQEFKEDKRPATMMNRIAKGYTLEEIRLIAKFFASLDTEKRIR</sequence>
<protein>
    <recommendedName>
        <fullName evidence="6">Cytochrome c domain-containing protein</fullName>
    </recommendedName>
</protein>
<dbReference type="Gene3D" id="1.10.760.10">
    <property type="entry name" value="Cytochrome c-like domain"/>
    <property type="match status" value="1"/>
</dbReference>
<keyword evidence="4" id="KW-0249">Electron transport</keyword>
<evidence type="ECO:0000313" key="7">
    <source>
        <dbReference type="EMBL" id="SVC30618.1"/>
    </source>
</evidence>
<evidence type="ECO:0000259" key="6">
    <source>
        <dbReference type="PROSITE" id="PS51007"/>
    </source>
</evidence>
<evidence type="ECO:0000256" key="1">
    <source>
        <dbReference type="ARBA" id="ARBA00022448"/>
    </source>
</evidence>
<evidence type="ECO:0000256" key="5">
    <source>
        <dbReference type="ARBA" id="ARBA00023004"/>
    </source>
</evidence>
<keyword evidence="1" id="KW-0813">Transport</keyword>
<proteinExistence type="predicted"/>
<gene>
    <name evidence="7" type="ORF">METZ01_LOCUS283472</name>
</gene>
<evidence type="ECO:0000256" key="3">
    <source>
        <dbReference type="ARBA" id="ARBA00022723"/>
    </source>
</evidence>
<dbReference type="AlphaFoldDB" id="A0A382L0X8"/>
<dbReference type="EMBL" id="UINC01084200">
    <property type="protein sequence ID" value="SVC30618.1"/>
    <property type="molecule type" value="Genomic_DNA"/>
</dbReference>
<evidence type="ECO:0000256" key="4">
    <source>
        <dbReference type="ARBA" id="ARBA00022982"/>
    </source>
</evidence>
<dbReference type="GO" id="GO:0009055">
    <property type="term" value="F:electron transfer activity"/>
    <property type="evidence" value="ECO:0007669"/>
    <property type="project" value="InterPro"/>
</dbReference>
<dbReference type="GO" id="GO:0046872">
    <property type="term" value="F:metal ion binding"/>
    <property type="evidence" value="ECO:0007669"/>
    <property type="project" value="UniProtKB-KW"/>
</dbReference>
<organism evidence="7">
    <name type="scientific">marine metagenome</name>
    <dbReference type="NCBI Taxonomy" id="408172"/>
    <lineage>
        <taxon>unclassified sequences</taxon>
        <taxon>metagenomes</taxon>
        <taxon>ecological metagenomes</taxon>
    </lineage>
</organism>
<dbReference type="PROSITE" id="PS51007">
    <property type="entry name" value="CYTC"/>
    <property type="match status" value="1"/>
</dbReference>
<dbReference type="PANTHER" id="PTHR33751">
    <property type="entry name" value="CBB3-TYPE CYTOCHROME C OXIDASE SUBUNIT FIXP"/>
    <property type="match status" value="1"/>
</dbReference>
<dbReference type="InterPro" id="IPR036909">
    <property type="entry name" value="Cyt_c-like_dom_sf"/>
</dbReference>
<keyword evidence="3" id="KW-0479">Metal-binding</keyword>
<dbReference type="InterPro" id="IPR009056">
    <property type="entry name" value="Cyt_c-like_dom"/>
</dbReference>
<reference evidence="7" key="1">
    <citation type="submission" date="2018-05" db="EMBL/GenBank/DDBJ databases">
        <authorList>
            <person name="Lanie J.A."/>
            <person name="Ng W.-L."/>
            <person name="Kazmierczak K.M."/>
            <person name="Andrzejewski T.M."/>
            <person name="Davidsen T.M."/>
            <person name="Wayne K.J."/>
            <person name="Tettelin H."/>
            <person name="Glass J.I."/>
            <person name="Rusch D."/>
            <person name="Podicherti R."/>
            <person name="Tsui H.-C.T."/>
            <person name="Winkler M.E."/>
        </authorList>
    </citation>
    <scope>NUCLEOTIDE SEQUENCE</scope>
</reference>
<keyword evidence="2" id="KW-0349">Heme</keyword>
<dbReference type="GO" id="GO:0020037">
    <property type="term" value="F:heme binding"/>
    <property type="evidence" value="ECO:0007669"/>
    <property type="project" value="InterPro"/>
</dbReference>
<evidence type="ECO:0000256" key="2">
    <source>
        <dbReference type="ARBA" id="ARBA00022617"/>
    </source>
</evidence>
<name>A0A382L0X8_9ZZZZ</name>